<dbReference type="STRING" id="1842532.A7E78_14125"/>
<evidence type="ECO:0000256" key="12">
    <source>
        <dbReference type="ARBA" id="ARBA00034005"/>
    </source>
</evidence>
<dbReference type="CDD" id="cd17748">
    <property type="entry name" value="BRCT_DNA_ligase_like"/>
    <property type="match status" value="1"/>
</dbReference>
<dbReference type="Pfam" id="PF03119">
    <property type="entry name" value="DNA_ligase_ZBD"/>
    <property type="match status" value="1"/>
</dbReference>
<feature type="binding site" evidence="14">
    <location>
        <position position="315"/>
    </location>
    <ligand>
        <name>NAD(+)</name>
        <dbReference type="ChEBI" id="CHEBI:57540"/>
    </ligand>
</feature>
<gene>
    <name evidence="14" type="primary">ligA</name>
    <name evidence="16" type="ORF">A7E78_14125</name>
</gene>
<keyword evidence="10 14" id="KW-0520">NAD</keyword>
<dbReference type="FunFam" id="1.10.150.20:FF:000007">
    <property type="entry name" value="DNA ligase"/>
    <property type="match status" value="1"/>
</dbReference>
<keyword evidence="5 14" id="KW-0235">DNA replication</keyword>
<dbReference type="Gene3D" id="3.40.50.10190">
    <property type="entry name" value="BRCT domain"/>
    <property type="match status" value="1"/>
</dbReference>
<feature type="active site" description="N6-AMP-lysine intermediate" evidence="14">
    <location>
        <position position="117"/>
    </location>
</feature>
<dbReference type="InterPro" id="IPR036420">
    <property type="entry name" value="BRCT_dom_sf"/>
</dbReference>
<keyword evidence="14" id="KW-0464">Manganese</keyword>
<dbReference type="PANTHER" id="PTHR23389:SF9">
    <property type="entry name" value="DNA LIGASE"/>
    <property type="match status" value="1"/>
</dbReference>
<dbReference type="Pfam" id="PF00533">
    <property type="entry name" value="BRCT"/>
    <property type="match status" value="1"/>
</dbReference>
<dbReference type="Pfam" id="PF14520">
    <property type="entry name" value="HHH_5"/>
    <property type="match status" value="1"/>
</dbReference>
<dbReference type="InterPro" id="IPR010994">
    <property type="entry name" value="RuvA_2-like"/>
</dbReference>
<dbReference type="NCBIfam" id="TIGR00575">
    <property type="entry name" value="dnlj"/>
    <property type="match status" value="1"/>
</dbReference>
<dbReference type="InterPro" id="IPR001679">
    <property type="entry name" value="DNA_ligase"/>
</dbReference>
<dbReference type="Gene3D" id="6.20.10.30">
    <property type="match status" value="1"/>
</dbReference>
<dbReference type="InterPro" id="IPR041663">
    <property type="entry name" value="DisA/LigA_HHH"/>
</dbReference>
<evidence type="ECO:0000313" key="16">
    <source>
        <dbReference type="EMBL" id="APG28868.1"/>
    </source>
</evidence>
<keyword evidence="6 14" id="KW-0479">Metal-binding</keyword>
<feature type="binding site" evidence="14">
    <location>
        <begin position="83"/>
        <end position="84"/>
    </location>
    <ligand>
        <name>NAD(+)</name>
        <dbReference type="ChEBI" id="CHEBI:57540"/>
    </ligand>
</feature>
<dbReference type="Gene3D" id="1.10.150.20">
    <property type="entry name" value="5' to 3' exonuclease, C-terminal subdomain"/>
    <property type="match status" value="2"/>
</dbReference>
<dbReference type="PROSITE" id="PS01056">
    <property type="entry name" value="DNA_LIGASE_N2"/>
    <property type="match status" value="1"/>
</dbReference>
<dbReference type="SUPFAM" id="SSF52113">
    <property type="entry name" value="BRCT domain"/>
    <property type="match status" value="1"/>
</dbReference>
<evidence type="ECO:0000256" key="3">
    <source>
        <dbReference type="ARBA" id="ARBA00013308"/>
    </source>
</evidence>
<feature type="binding site" evidence="14">
    <location>
        <position position="427"/>
    </location>
    <ligand>
        <name>Zn(2+)</name>
        <dbReference type="ChEBI" id="CHEBI:29105"/>
    </ligand>
</feature>
<dbReference type="InterPro" id="IPR013839">
    <property type="entry name" value="DNAligase_adenylation"/>
</dbReference>
<keyword evidence="11 14" id="KW-0234">DNA repair</keyword>
<dbReference type="AlphaFoldDB" id="A0A1L3GT73"/>
<dbReference type="SUPFAM" id="SSF56091">
    <property type="entry name" value="DNA ligase/mRNA capping enzyme, catalytic domain"/>
    <property type="match status" value="1"/>
</dbReference>
<evidence type="ECO:0000256" key="2">
    <source>
        <dbReference type="ARBA" id="ARBA00012722"/>
    </source>
</evidence>
<feature type="binding site" evidence="14">
    <location>
        <position position="412"/>
    </location>
    <ligand>
        <name>Zn(2+)</name>
        <dbReference type="ChEBI" id="CHEBI:29105"/>
    </ligand>
</feature>
<feature type="binding site" evidence="14">
    <location>
        <position position="138"/>
    </location>
    <ligand>
        <name>NAD(+)</name>
        <dbReference type="ChEBI" id="CHEBI:57540"/>
    </ligand>
</feature>
<dbReference type="Gene3D" id="1.10.287.610">
    <property type="entry name" value="Helix hairpin bin"/>
    <property type="match status" value="1"/>
</dbReference>
<dbReference type="KEGG" id="pef:A7E78_14125"/>
<dbReference type="CDD" id="cd00114">
    <property type="entry name" value="LIGANc"/>
    <property type="match status" value="1"/>
</dbReference>
<evidence type="ECO:0000259" key="15">
    <source>
        <dbReference type="PROSITE" id="PS50172"/>
    </source>
</evidence>
<dbReference type="NCBIfam" id="NF005932">
    <property type="entry name" value="PRK07956.1"/>
    <property type="match status" value="1"/>
</dbReference>
<keyword evidence="8 14" id="KW-0862">Zinc</keyword>
<feature type="binding site" evidence="14">
    <location>
        <position position="291"/>
    </location>
    <ligand>
        <name>NAD(+)</name>
        <dbReference type="ChEBI" id="CHEBI:57540"/>
    </ligand>
</feature>
<dbReference type="OrthoDB" id="9759736at2"/>
<dbReference type="PIRSF" id="PIRSF001604">
    <property type="entry name" value="LigA"/>
    <property type="match status" value="1"/>
</dbReference>
<keyword evidence="7 14" id="KW-0227">DNA damage</keyword>
<evidence type="ECO:0000256" key="7">
    <source>
        <dbReference type="ARBA" id="ARBA00022763"/>
    </source>
</evidence>
<dbReference type="Proteomes" id="UP000182517">
    <property type="component" value="Chromosome"/>
</dbReference>
<evidence type="ECO:0000256" key="8">
    <source>
        <dbReference type="ARBA" id="ARBA00022833"/>
    </source>
</evidence>
<feature type="binding site" evidence="14">
    <location>
        <position position="432"/>
    </location>
    <ligand>
        <name>Zn(2+)</name>
        <dbReference type="ChEBI" id="CHEBI:29105"/>
    </ligand>
</feature>
<dbReference type="InterPro" id="IPR001357">
    <property type="entry name" value="BRCT_dom"/>
</dbReference>
<evidence type="ECO:0000313" key="17">
    <source>
        <dbReference type="Proteomes" id="UP000182517"/>
    </source>
</evidence>
<comment type="function">
    <text evidence="1 14">DNA ligase that catalyzes the formation of phosphodiester linkages between 5'-phosphoryl and 3'-hydroxyl groups in double-stranded DNA using NAD as a coenzyme and as the energy source for the reaction. It is essential for DNA replication and repair of damaged DNA.</text>
</comment>
<dbReference type="SUPFAM" id="SSF47781">
    <property type="entry name" value="RuvA domain 2-like"/>
    <property type="match status" value="1"/>
</dbReference>
<dbReference type="Pfam" id="PF01653">
    <property type="entry name" value="DNA_ligase_aden"/>
    <property type="match status" value="1"/>
</dbReference>
<evidence type="ECO:0000256" key="10">
    <source>
        <dbReference type="ARBA" id="ARBA00023027"/>
    </source>
</evidence>
<dbReference type="SMART" id="SM00278">
    <property type="entry name" value="HhH1"/>
    <property type="match status" value="3"/>
</dbReference>
<dbReference type="RefSeq" id="WP_072284891.1">
    <property type="nucleotide sequence ID" value="NZ_CP015519.1"/>
</dbReference>
<evidence type="ECO:0000256" key="1">
    <source>
        <dbReference type="ARBA" id="ARBA00004067"/>
    </source>
</evidence>
<dbReference type="PANTHER" id="PTHR23389">
    <property type="entry name" value="CHROMOSOME TRANSMISSION FIDELITY FACTOR 18"/>
    <property type="match status" value="1"/>
</dbReference>
<dbReference type="GO" id="GO:0006260">
    <property type="term" value="P:DNA replication"/>
    <property type="evidence" value="ECO:0007669"/>
    <property type="project" value="UniProtKB-KW"/>
</dbReference>
<proteinExistence type="inferred from homology"/>
<keyword evidence="4 14" id="KW-0436">Ligase</keyword>
<dbReference type="Pfam" id="PF12826">
    <property type="entry name" value="HHH_2"/>
    <property type="match status" value="1"/>
</dbReference>
<evidence type="ECO:0000256" key="13">
    <source>
        <dbReference type="ARBA" id="ARBA00060881"/>
    </source>
</evidence>
<comment type="similarity">
    <text evidence="13 14">Belongs to the NAD-dependent DNA ligase family. LigA subfamily.</text>
</comment>
<dbReference type="EC" id="6.5.1.2" evidence="2 14"/>
<dbReference type="GO" id="GO:0046872">
    <property type="term" value="F:metal ion binding"/>
    <property type="evidence" value="ECO:0007669"/>
    <property type="project" value="UniProtKB-KW"/>
</dbReference>
<dbReference type="InterPro" id="IPR004149">
    <property type="entry name" value="Znf_DNAligase_C4"/>
</dbReference>
<dbReference type="SUPFAM" id="SSF50249">
    <property type="entry name" value="Nucleic acid-binding proteins"/>
    <property type="match status" value="1"/>
</dbReference>
<feature type="binding site" evidence="14">
    <location>
        <begin position="34"/>
        <end position="38"/>
    </location>
    <ligand>
        <name>NAD(+)</name>
        <dbReference type="ChEBI" id="CHEBI:57540"/>
    </ligand>
</feature>
<dbReference type="GO" id="GO:0005829">
    <property type="term" value="C:cytosol"/>
    <property type="evidence" value="ECO:0007669"/>
    <property type="project" value="TreeGrafter"/>
</dbReference>
<comment type="catalytic activity">
    <reaction evidence="12 14">
        <text>NAD(+) + (deoxyribonucleotide)n-3'-hydroxyl + 5'-phospho-(deoxyribonucleotide)m = (deoxyribonucleotide)n+m + AMP + beta-nicotinamide D-nucleotide.</text>
        <dbReference type="EC" id="6.5.1.2"/>
    </reaction>
</comment>
<keyword evidence="17" id="KW-1185">Reference proteome</keyword>
<dbReference type="SMART" id="SM00532">
    <property type="entry name" value="LIGANc"/>
    <property type="match status" value="1"/>
</dbReference>
<dbReference type="SMART" id="SM00292">
    <property type="entry name" value="BRCT"/>
    <property type="match status" value="1"/>
</dbReference>
<comment type="cofactor">
    <cofactor evidence="14">
        <name>Mg(2+)</name>
        <dbReference type="ChEBI" id="CHEBI:18420"/>
    </cofactor>
    <cofactor evidence="14">
        <name>Mn(2+)</name>
        <dbReference type="ChEBI" id="CHEBI:29035"/>
    </cofactor>
</comment>
<evidence type="ECO:0000256" key="4">
    <source>
        <dbReference type="ARBA" id="ARBA00022598"/>
    </source>
</evidence>
<dbReference type="InterPro" id="IPR012340">
    <property type="entry name" value="NA-bd_OB-fold"/>
</dbReference>
<accession>A0A1L3GT73</accession>
<dbReference type="InterPro" id="IPR013840">
    <property type="entry name" value="DNAligase_N"/>
</dbReference>
<dbReference type="Pfam" id="PF03120">
    <property type="entry name" value="OB_DNA_ligase"/>
    <property type="match status" value="1"/>
</dbReference>
<dbReference type="GO" id="GO:0006281">
    <property type="term" value="P:DNA repair"/>
    <property type="evidence" value="ECO:0007669"/>
    <property type="project" value="UniProtKB-KW"/>
</dbReference>
<dbReference type="FunFam" id="3.30.470.30:FF:000001">
    <property type="entry name" value="DNA ligase"/>
    <property type="match status" value="1"/>
</dbReference>
<feature type="binding site" evidence="14">
    <location>
        <position position="174"/>
    </location>
    <ligand>
        <name>NAD(+)</name>
        <dbReference type="ChEBI" id="CHEBI:57540"/>
    </ligand>
</feature>
<sequence length="674" mass="74821">MDQTQAAKRHRQLCAELHRHNTLYHIHDRPEIGDAEYDRLFSELLQLEEAFPELDTPSSPSRRVGAPPLEKFKSVAHSLPMLSLENAFNDQDMRDFDERIKRFLSTDETIEYACELKMDGVAVELVYHEGRLEVGSTRGDGSSGEGITENLRTIASIPLLLSEDAPSLLEVRGEVYMELAAFQSLNEERQEEGLANFANPRNAAAGSLRQLDSAITARRPLQIFCYGIGLLEGPRPHSHSQLLEQLRTWGLRVNSEETKTAKGIDQVLAIYANLLQRRDQLPYEIDGMVVKVNNLALQRELGEKTRTPRWAIAYKFPPRQAITTIDDIVLQVGRTGAITPVAQLRPVEVSGVIVSRASLHNWDEIARLDVRIGDQVVVERAGDVIPDVVKVLTEKRSGDEQALPLPLNCPVCSGPVSRLEGEVVPRCQNSSCPARLRESLKHFVARRAMDIDGLGQRTIDQLLERGLVRNFADLYRLSREELLACERMGEKSTDKLLAAIDASKERPLARFLFALGIRNVGEHLAKLLAAQFGTLAELATAGHDQLLALHEVGPQVAESVVDFFANERNRQLLAELQEAGVRPQAGEKRSGGPLTGKTFVFTGSLEIFKRKEAQQLVEGRGGRASGSVSKKTDYLVAGRDAGSKLDRANELGVTVLSEEEFQQLLARIDNGEQH</sequence>
<dbReference type="EMBL" id="CP015519">
    <property type="protein sequence ID" value="APG28868.1"/>
    <property type="molecule type" value="Genomic_DNA"/>
</dbReference>
<dbReference type="Gene3D" id="2.40.50.140">
    <property type="entry name" value="Nucleic acid-binding proteins"/>
    <property type="match status" value="1"/>
</dbReference>
<protein>
    <recommendedName>
        <fullName evidence="3 14">DNA ligase</fullName>
        <ecNumber evidence="2 14">6.5.1.2</ecNumber>
    </recommendedName>
    <alternativeName>
        <fullName evidence="14">Polydeoxyribonucleotide synthase [NAD(+)]</fullName>
    </alternativeName>
</protein>
<evidence type="ECO:0000256" key="11">
    <source>
        <dbReference type="ARBA" id="ARBA00023204"/>
    </source>
</evidence>
<feature type="binding site" evidence="14">
    <location>
        <position position="115"/>
    </location>
    <ligand>
        <name>NAD(+)</name>
        <dbReference type="ChEBI" id="CHEBI:57540"/>
    </ligand>
</feature>
<dbReference type="GO" id="GO:0003677">
    <property type="term" value="F:DNA binding"/>
    <property type="evidence" value="ECO:0007669"/>
    <property type="project" value="InterPro"/>
</dbReference>
<evidence type="ECO:0000256" key="14">
    <source>
        <dbReference type="HAMAP-Rule" id="MF_01588"/>
    </source>
</evidence>
<evidence type="ECO:0000256" key="5">
    <source>
        <dbReference type="ARBA" id="ARBA00022705"/>
    </source>
</evidence>
<dbReference type="InterPro" id="IPR003583">
    <property type="entry name" value="Hlx-hairpin-Hlx_DNA-bd_motif"/>
</dbReference>
<name>A0A1L3GT73_9BACT</name>
<dbReference type="GO" id="GO:0003911">
    <property type="term" value="F:DNA ligase (NAD+) activity"/>
    <property type="evidence" value="ECO:0007669"/>
    <property type="project" value="UniProtKB-UniRule"/>
</dbReference>
<reference evidence="16 17" key="1">
    <citation type="journal article" date="2017" name="Genome Announc.">
        <title>Complete Genome Sequences of Two Acetylene-Fermenting Pelobacter acetylenicus Strains.</title>
        <authorList>
            <person name="Sutton J.M."/>
            <person name="Baesman S.M."/>
            <person name="Fierst J.L."/>
            <person name="Poret-Peterson A.T."/>
            <person name="Oremland R.S."/>
            <person name="Dunlap D.S."/>
            <person name="Akob D.M."/>
        </authorList>
    </citation>
    <scope>NUCLEOTIDE SEQUENCE [LARGE SCALE GENOMIC DNA]</scope>
    <source>
        <strain evidence="16 17">SFB93</strain>
    </source>
</reference>
<dbReference type="Gene3D" id="3.30.470.30">
    <property type="entry name" value="DNA ligase/mRNA capping enzyme"/>
    <property type="match status" value="1"/>
</dbReference>
<feature type="binding site" evidence="14">
    <location>
        <position position="409"/>
    </location>
    <ligand>
        <name>Zn(2+)</name>
        <dbReference type="ChEBI" id="CHEBI:29105"/>
    </ligand>
</feature>
<evidence type="ECO:0000256" key="9">
    <source>
        <dbReference type="ARBA" id="ARBA00022842"/>
    </source>
</evidence>
<dbReference type="HAMAP" id="MF_01588">
    <property type="entry name" value="DNA_ligase_A"/>
    <property type="match status" value="1"/>
</dbReference>
<organism evidence="16 17">
    <name type="scientific">Syntrophotalea acetylenivorans</name>
    <dbReference type="NCBI Taxonomy" id="1842532"/>
    <lineage>
        <taxon>Bacteria</taxon>
        <taxon>Pseudomonadati</taxon>
        <taxon>Thermodesulfobacteriota</taxon>
        <taxon>Desulfuromonadia</taxon>
        <taxon>Desulfuromonadales</taxon>
        <taxon>Syntrophotaleaceae</taxon>
        <taxon>Syntrophotalea</taxon>
    </lineage>
</organism>
<dbReference type="InterPro" id="IPR004150">
    <property type="entry name" value="NAD_DNA_ligase_OB"/>
</dbReference>
<dbReference type="FunFam" id="1.10.150.20:FF:000006">
    <property type="entry name" value="DNA ligase"/>
    <property type="match status" value="1"/>
</dbReference>
<feature type="domain" description="BRCT" evidence="15">
    <location>
        <begin position="589"/>
        <end position="659"/>
    </location>
</feature>
<keyword evidence="9 14" id="KW-0460">Magnesium</keyword>
<evidence type="ECO:0000256" key="6">
    <source>
        <dbReference type="ARBA" id="ARBA00022723"/>
    </source>
</evidence>
<dbReference type="InterPro" id="IPR033136">
    <property type="entry name" value="DNA_ligase_CS"/>
</dbReference>
<dbReference type="FunFam" id="2.40.50.140:FF:000012">
    <property type="entry name" value="DNA ligase"/>
    <property type="match status" value="1"/>
</dbReference>
<dbReference type="PROSITE" id="PS50172">
    <property type="entry name" value="BRCT"/>
    <property type="match status" value="1"/>
</dbReference>